<dbReference type="EMBL" id="JANIBL010000132">
    <property type="protein sequence ID" value="MCQ8119986.1"/>
    <property type="molecule type" value="Genomic_DNA"/>
</dbReference>
<reference evidence="1 2" key="1">
    <citation type="submission" date="2022-07" db="EMBL/GenBank/DDBJ databases">
        <title>Methylomonas rivi sp. nov., Methylomonas rosea sp. nov., Methylomonas aureus sp. nov. and Methylomonas subterranea sp. nov., four novel methanotrophs isolated from a freshwater creek and the deep terrestrial subsurface.</title>
        <authorList>
            <person name="Abin C."/>
            <person name="Sankaranarayanan K."/>
            <person name="Garner C."/>
            <person name="Sindelar R."/>
            <person name="Kotary K."/>
            <person name="Garner R."/>
            <person name="Barclay S."/>
            <person name="Lawson P."/>
            <person name="Krumholz L."/>
        </authorList>
    </citation>
    <scope>NUCLEOTIDE SEQUENCE [LARGE SCALE GENOMIC DNA]</scope>
    <source>
        <strain evidence="1 2">WSC-7</strain>
    </source>
</reference>
<gene>
    <name evidence="1" type="ORF">NP589_21430</name>
</gene>
<evidence type="ECO:0000313" key="1">
    <source>
        <dbReference type="EMBL" id="MCQ8119986.1"/>
    </source>
</evidence>
<accession>A0ABT1U007</accession>
<evidence type="ECO:0000313" key="2">
    <source>
        <dbReference type="Proteomes" id="UP001524570"/>
    </source>
</evidence>
<protein>
    <submittedName>
        <fullName evidence="1">Baseplate assembly protein</fullName>
    </submittedName>
</protein>
<keyword evidence="2" id="KW-1185">Reference proteome</keyword>
<comment type="caution">
    <text evidence="1">The sequence shown here is derived from an EMBL/GenBank/DDBJ whole genome shotgun (WGS) entry which is preliminary data.</text>
</comment>
<organism evidence="1 2">
    <name type="scientific">Methylomonas rosea</name>
    <dbReference type="NCBI Taxonomy" id="2952227"/>
    <lineage>
        <taxon>Bacteria</taxon>
        <taxon>Pseudomonadati</taxon>
        <taxon>Pseudomonadota</taxon>
        <taxon>Gammaproteobacteria</taxon>
        <taxon>Methylococcales</taxon>
        <taxon>Methylococcaceae</taxon>
        <taxon>Methylomonas</taxon>
    </lineage>
</organism>
<feature type="non-terminal residue" evidence="1">
    <location>
        <position position="1"/>
    </location>
</feature>
<dbReference type="Proteomes" id="UP001524570">
    <property type="component" value="Unassembled WGS sequence"/>
</dbReference>
<proteinExistence type="predicted"/>
<name>A0ABT1U007_9GAMM</name>
<sequence>AGWPLGAEVRANELLTQAARVAGVQAVNGLSLFQRGSNGWRRLSADETVSLTKYQLPELLGVRVDSGSGTPALPDGIGLLEGQTPDDSLGVAVPVIPDIC</sequence>